<dbReference type="InterPro" id="IPR035959">
    <property type="entry name" value="RutC-like_sf"/>
</dbReference>
<dbReference type="Pfam" id="PF01042">
    <property type="entry name" value="Ribonuc_L-PSP"/>
    <property type="match status" value="1"/>
</dbReference>
<accession>A0A4R8LIS8</accession>
<name>A0A4R8LIS8_9BURK</name>
<dbReference type="SUPFAM" id="SSF55298">
    <property type="entry name" value="YjgF-like"/>
    <property type="match status" value="1"/>
</dbReference>
<evidence type="ECO:0000313" key="1">
    <source>
        <dbReference type="EMBL" id="TDY42765.1"/>
    </source>
</evidence>
<organism evidence="1 2">
    <name type="scientific">Paraburkholderia rhizosphaerae</name>
    <dbReference type="NCBI Taxonomy" id="480658"/>
    <lineage>
        <taxon>Bacteria</taxon>
        <taxon>Pseudomonadati</taxon>
        <taxon>Pseudomonadota</taxon>
        <taxon>Betaproteobacteria</taxon>
        <taxon>Burkholderiales</taxon>
        <taxon>Burkholderiaceae</taxon>
        <taxon>Paraburkholderia</taxon>
    </lineage>
</organism>
<dbReference type="PANTHER" id="PTHR11803">
    <property type="entry name" value="2-IMINOBUTANOATE/2-IMINOPROPANOATE DEAMINASE RIDA"/>
    <property type="match status" value="1"/>
</dbReference>
<dbReference type="EMBL" id="SORE01000020">
    <property type="protein sequence ID" value="TDY42765.1"/>
    <property type="molecule type" value="Genomic_DNA"/>
</dbReference>
<comment type="caution">
    <text evidence="1">The sequence shown here is derived from an EMBL/GenBank/DDBJ whole genome shotgun (WGS) entry which is preliminary data.</text>
</comment>
<dbReference type="Gene3D" id="3.30.1330.40">
    <property type="entry name" value="RutC-like"/>
    <property type="match status" value="1"/>
</dbReference>
<dbReference type="RefSeq" id="WP_134195246.1">
    <property type="nucleotide sequence ID" value="NZ_JBHLUW010000055.1"/>
</dbReference>
<reference evidence="1 2" key="1">
    <citation type="submission" date="2019-03" db="EMBL/GenBank/DDBJ databases">
        <title>Genomic Encyclopedia of Type Strains, Phase III (KMG-III): the genomes of soil and plant-associated and newly described type strains.</title>
        <authorList>
            <person name="Whitman W."/>
        </authorList>
    </citation>
    <scope>NUCLEOTIDE SEQUENCE [LARGE SCALE GENOMIC DNA]</scope>
    <source>
        <strain evidence="1 2">LMG 29544</strain>
    </source>
</reference>
<evidence type="ECO:0000313" key="2">
    <source>
        <dbReference type="Proteomes" id="UP000295509"/>
    </source>
</evidence>
<dbReference type="CDD" id="cd00448">
    <property type="entry name" value="YjgF_YER057c_UK114_family"/>
    <property type="match status" value="1"/>
</dbReference>
<keyword evidence="2" id="KW-1185">Reference proteome</keyword>
<dbReference type="GO" id="GO:0005829">
    <property type="term" value="C:cytosol"/>
    <property type="evidence" value="ECO:0007669"/>
    <property type="project" value="TreeGrafter"/>
</dbReference>
<sequence length="132" mass="13782">MPIVYLNPEGSSPSASAPPLSSAVRAGDFVFTSGQLPRDSTGALIEADVGSQAAQALANLMRALALADCNVKDVVKVTVWLADIDDLPEFNRVYADFFGACRPARSTTQAKLVGGAAVEIEALAYRPLAAQT</sequence>
<gene>
    <name evidence="1" type="ORF">BX592_120129</name>
</gene>
<dbReference type="PANTHER" id="PTHR11803:SF39">
    <property type="entry name" value="2-IMINOBUTANOATE_2-IMINOPROPANOATE DEAMINASE"/>
    <property type="match status" value="1"/>
</dbReference>
<dbReference type="AlphaFoldDB" id="A0A4R8LIS8"/>
<protein>
    <submittedName>
        <fullName evidence="1">Reactive intermediate/imine deaminase</fullName>
    </submittedName>
</protein>
<dbReference type="InterPro" id="IPR006175">
    <property type="entry name" value="YjgF/YER057c/UK114"/>
</dbReference>
<dbReference type="GO" id="GO:0019239">
    <property type="term" value="F:deaminase activity"/>
    <property type="evidence" value="ECO:0007669"/>
    <property type="project" value="TreeGrafter"/>
</dbReference>
<dbReference type="OrthoDB" id="9803101at2"/>
<dbReference type="Proteomes" id="UP000295509">
    <property type="component" value="Unassembled WGS sequence"/>
</dbReference>
<proteinExistence type="predicted"/>